<protein>
    <submittedName>
        <fullName evidence="1">(California timema) hypothetical protein</fullName>
    </submittedName>
</protein>
<reference evidence="1" key="1">
    <citation type="submission" date="2020-11" db="EMBL/GenBank/DDBJ databases">
        <authorList>
            <person name="Tran Van P."/>
        </authorList>
    </citation>
    <scope>NUCLEOTIDE SEQUENCE</scope>
</reference>
<evidence type="ECO:0000313" key="1">
    <source>
        <dbReference type="EMBL" id="CAD7576955.1"/>
    </source>
</evidence>
<organism evidence="1">
    <name type="scientific">Timema californicum</name>
    <name type="common">California timema</name>
    <name type="synonym">Walking stick</name>
    <dbReference type="NCBI Taxonomy" id="61474"/>
    <lineage>
        <taxon>Eukaryota</taxon>
        <taxon>Metazoa</taxon>
        <taxon>Ecdysozoa</taxon>
        <taxon>Arthropoda</taxon>
        <taxon>Hexapoda</taxon>
        <taxon>Insecta</taxon>
        <taxon>Pterygota</taxon>
        <taxon>Neoptera</taxon>
        <taxon>Polyneoptera</taxon>
        <taxon>Phasmatodea</taxon>
        <taxon>Timematodea</taxon>
        <taxon>Timematoidea</taxon>
        <taxon>Timematidae</taxon>
        <taxon>Timema</taxon>
    </lineage>
</organism>
<dbReference type="AlphaFoldDB" id="A0A7R9JCT4"/>
<accession>A0A7R9JCT4</accession>
<sequence length="268" mass="30504">MTSSDLVQVLATQNVYIQVKTYSERTLPIFLLSTKLAFSTILERWRRNQVVFAKKKDVISSVVMNMKKVICLVSYSFVRAPPIETSKVPSSLIIKDISKRHPSHYTKENLQVYVSMLEETSRAHILLLIHSLLQQNKRRVKLQNSLKSNGRFQVVWDNATHVTCELYIRSFGSISPVTMAGINSDAEVLEFPRVGDSFAQNPELVLWLGPPSGYIDGRGFRWIYSYSPLSSQSLNWSSCEEQSVIGEISHPNIRICRDVGDIHTVQEQ</sequence>
<name>A0A7R9JCT4_TIMCA</name>
<proteinExistence type="predicted"/>
<gene>
    <name evidence="1" type="ORF">TCMB3V08_LOCUS9515</name>
</gene>
<dbReference type="EMBL" id="OE184895">
    <property type="protein sequence ID" value="CAD7576955.1"/>
    <property type="molecule type" value="Genomic_DNA"/>
</dbReference>